<evidence type="ECO:0000313" key="2">
    <source>
        <dbReference type="EMBL" id="GJT54729.1"/>
    </source>
</evidence>
<sequence>MEKHGLADGNPGMVYDGLFSNLATHNMANPLGKEGILPGTKSTLTSVNSVPNINPPTLVSFQNLVMGDKSQKYVNFQPLFTPVGKRVAYSVVENYVKNTLGKFGIVKLMMIKDMFFFKFRSKEGMEAMLENGLWLIYNVPLILKQWTPDVNIMKEDVCNIPVWVKFHDVPKTGFTEDRSSYARAMVELKADVELRDTIVVVSGLKDFLMILELLLISTASICVETTITPTSTEEKAQRRLELKARSTLLMSIPNEHQLKFNFIKDAKSLLWAIKKSSEVLDQTFNRLQKLISQLEIHGETISQEDVNQKFLRSLSPEWNTHTIMWRNKPEIDTLSLDDLYNNLNIYEPEVKGTSSSSTNTQNLAFVSLNSSSSTNGAVNTAHGVTTASTQATAVNSTTIDNLSDVVIRAFFASQPNSQ</sequence>
<proteinExistence type="predicted"/>
<dbReference type="Proteomes" id="UP001151760">
    <property type="component" value="Unassembled WGS sequence"/>
</dbReference>
<accession>A0ABQ5EV94</accession>
<dbReference type="PANTHER" id="PTHR31286">
    <property type="entry name" value="GLYCINE-RICH CELL WALL STRUCTURAL PROTEIN 1.8-LIKE"/>
    <property type="match status" value="1"/>
</dbReference>
<reference evidence="2" key="2">
    <citation type="submission" date="2022-01" db="EMBL/GenBank/DDBJ databases">
        <authorList>
            <person name="Yamashiro T."/>
            <person name="Shiraishi A."/>
            <person name="Satake H."/>
            <person name="Nakayama K."/>
        </authorList>
    </citation>
    <scope>NUCLEOTIDE SEQUENCE</scope>
</reference>
<organism evidence="2 3">
    <name type="scientific">Tanacetum coccineum</name>
    <dbReference type="NCBI Taxonomy" id="301880"/>
    <lineage>
        <taxon>Eukaryota</taxon>
        <taxon>Viridiplantae</taxon>
        <taxon>Streptophyta</taxon>
        <taxon>Embryophyta</taxon>
        <taxon>Tracheophyta</taxon>
        <taxon>Spermatophyta</taxon>
        <taxon>Magnoliopsida</taxon>
        <taxon>eudicotyledons</taxon>
        <taxon>Gunneridae</taxon>
        <taxon>Pentapetalae</taxon>
        <taxon>asterids</taxon>
        <taxon>campanulids</taxon>
        <taxon>Asterales</taxon>
        <taxon>Asteraceae</taxon>
        <taxon>Asteroideae</taxon>
        <taxon>Anthemideae</taxon>
        <taxon>Anthemidinae</taxon>
        <taxon>Tanacetum</taxon>
    </lineage>
</organism>
<protein>
    <submittedName>
        <fullName evidence="2">Ribonuclease H-like domain-containing protein</fullName>
    </submittedName>
</protein>
<comment type="caution">
    <text evidence="2">The sequence shown here is derived from an EMBL/GenBank/DDBJ whole genome shotgun (WGS) entry which is preliminary data.</text>
</comment>
<dbReference type="InterPro" id="IPR025558">
    <property type="entry name" value="DUF4283"/>
</dbReference>
<keyword evidence="3" id="KW-1185">Reference proteome</keyword>
<dbReference type="Pfam" id="PF14111">
    <property type="entry name" value="DUF4283"/>
    <property type="match status" value="1"/>
</dbReference>
<dbReference type="Pfam" id="PF14223">
    <property type="entry name" value="Retrotran_gag_2"/>
    <property type="match status" value="1"/>
</dbReference>
<dbReference type="EMBL" id="BQNB010016698">
    <property type="protein sequence ID" value="GJT54729.1"/>
    <property type="molecule type" value="Genomic_DNA"/>
</dbReference>
<evidence type="ECO:0000259" key="1">
    <source>
        <dbReference type="Pfam" id="PF14111"/>
    </source>
</evidence>
<name>A0ABQ5EV94_9ASTR</name>
<dbReference type="PANTHER" id="PTHR31286:SF99">
    <property type="entry name" value="DUF4283 DOMAIN-CONTAINING PROTEIN"/>
    <property type="match status" value="1"/>
</dbReference>
<feature type="domain" description="DUF4283" evidence="1">
    <location>
        <begin position="84"/>
        <end position="152"/>
    </location>
</feature>
<gene>
    <name evidence="2" type="ORF">Tco_0989783</name>
</gene>
<reference evidence="2" key="1">
    <citation type="journal article" date="2022" name="Int. J. Mol. Sci.">
        <title>Draft Genome of Tanacetum Coccineum: Genomic Comparison of Closely Related Tanacetum-Family Plants.</title>
        <authorList>
            <person name="Yamashiro T."/>
            <person name="Shiraishi A."/>
            <person name="Nakayama K."/>
            <person name="Satake H."/>
        </authorList>
    </citation>
    <scope>NUCLEOTIDE SEQUENCE</scope>
</reference>
<dbReference type="InterPro" id="IPR040256">
    <property type="entry name" value="At4g02000-like"/>
</dbReference>
<evidence type="ECO:0000313" key="3">
    <source>
        <dbReference type="Proteomes" id="UP001151760"/>
    </source>
</evidence>